<dbReference type="OrthoDB" id="5818554at2759"/>
<comment type="cofactor">
    <cofactor evidence="3">
        <name>Zn(2+)</name>
        <dbReference type="ChEBI" id="CHEBI:29105"/>
    </cofactor>
    <text evidence="3">Binds 2 Zn(2+) ions.</text>
</comment>
<dbReference type="SMART" id="SM00098">
    <property type="entry name" value="alkPPc"/>
    <property type="match status" value="1"/>
</dbReference>
<comment type="cofactor">
    <cofactor evidence="3">
        <name>Mg(2+)</name>
        <dbReference type="ChEBI" id="CHEBI:18420"/>
    </cofactor>
    <text evidence="3">Binds 1 Mg(2+) ion.</text>
</comment>
<dbReference type="InterPro" id="IPR001952">
    <property type="entry name" value="Alkaline_phosphatase"/>
</dbReference>
<feature type="binding site" evidence="3">
    <location>
        <position position="627"/>
    </location>
    <ligand>
        <name>Zn(2+)</name>
        <dbReference type="ChEBI" id="CHEBI:29105"/>
        <label>2</label>
    </ligand>
</feature>
<keyword evidence="5" id="KW-0732">Signal</keyword>
<keyword evidence="3" id="KW-0862">Zinc</keyword>
<sequence>MIGASSLLVGLFALASSVDGQTFRRTAACPELGCLFPPTHTDFLVGQKFDIRQEIQAPLNGTQAFNNGVVSPEFTLTITPPGGSATPLIKYFSLEQPKDEVYNFTWYEDLFYQKNNSASVVNVIAKSYRYVSLDHPGEYIVSFKYHNNTMETKAVWTVRKPVSIKKAKNVVLFIGDGMTTSMITAARLLGHKSINGKYLTKLQFDKAYAYGSQMTHSLDSFITDSANSATALYSGKKSTVNALNAYTDSTGKPFGDPKFESVFEMGRRIKNKQIGIVTTAYLADATPAAVCAHTSQRSQSNTIVDQFLDGVGPNYTWNAWNGPDVIMGGGGSNFIASAANNNTDKVARFQSRGYQFAHDNTTLQKLDNSKRMLGLYASVNMATWLDRNVAQYQKNLDKWPMYNGTAGAKDQPGLKDMTLKALDILVTRSKVNNTGFMLMSEAASIDKQMHIADYDRALGELLELDNTVKATIDHLDKLGELENTLVVVTADHGHGFDVYGGADTAYLAAQTTNDTKRDAVGIYVNSGLSGYQVAPGSNPQNFSVVPGPQGDGFPTQWTPRYTAAFGLAAVVDKYENFVASPQSRNSTVLDPASTKAAPIYRANPNGTTPGGFWLSGNLPINEDQGVHSLTDVPIYAWGPSSEQFRGVHNSPDIAFMIAEGLGLDCGDKK</sequence>
<organism evidence="6 7">
    <name type="scientific">Microbotryum intermedium</name>
    <dbReference type="NCBI Taxonomy" id="269621"/>
    <lineage>
        <taxon>Eukaryota</taxon>
        <taxon>Fungi</taxon>
        <taxon>Dikarya</taxon>
        <taxon>Basidiomycota</taxon>
        <taxon>Pucciniomycotina</taxon>
        <taxon>Microbotryomycetes</taxon>
        <taxon>Microbotryales</taxon>
        <taxon>Microbotryaceae</taxon>
        <taxon>Microbotryum</taxon>
    </lineage>
</organism>
<evidence type="ECO:0000313" key="6">
    <source>
        <dbReference type="EMBL" id="SCV69039.1"/>
    </source>
</evidence>
<keyword evidence="3" id="KW-0479">Metal-binding</keyword>
<evidence type="ECO:0000256" key="2">
    <source>
        <dbReference type="PIRSR" id="PIRSR601952-1"/>
    </source>
</evidence>
<feature type="binding site" evidence="3">
    <location>
        <position position="450"/>
    </location>
    <ligand>
        <name>Zn(2+)</name>
        <dbReference type="ChEBI" id="CHEBI:29105"/>
        <label>2</label>
    </ligand>
</feature>
<dbReference type="InterPro" id="IPR017850">
    <property type="entry name" value="Alkaline_phosphatase_core_sf"/>
</dbReference>
<dbReference type="CDD" id="cd16012">
    <property type="entry name" value="ALP"/>
    <property type="match status" value="1"/>
</dbReference>
<feature type="binding site" evidence="3">
    <location>
        <position position="284"/>
    </location>
    <ligand>
        <name>Mg(2+)</name>
        <dbReference type="ChEBI" id="CHEBI:18420"/>
    </ligand>
</feature>
<feature type="signal peptide" evidence="5">
    <location>
        <begin position="1"/>
        <end position="20"/>
    </location>
</feature>
<reference evidence="7" key="1">
    <citation type="submission" date="2016-09" db="EMBL/GenBank/DDBJ databases">
        <authorList>
            <person name="Jeantristanb JTB J.-T."/>
            <person name="Ricardo R."/>
        </authorList>
    </citation>
    <scope>NUCLEOTIDE SEQUENCE [LARGE SCALE GENOMIC DNA]</scope>
</reference>
<proteinExistence type="inferred from homology"/>
<dbReference type="EMBL" id="FMSP01000004">
    <property type="protein sequence ID" value="SCV69039.1"/>
    <property type="molecule type" value="Genomic_DNA"/>
</dbReference>
<name>A0A238F8E5_9BASI</name>
<evidence type="ECO:0000256" key="3">
    <source>
        <dbReference type="PIRSR" id="PIRSR601952-2"/>
    </source>
</evidence>
<evidence type="ECO:0000256" key="1">
    <source>
        <dbReference type="ARBA" id="ARBA00012647"/>
    </source>
</evidence>
<feature type="chain" id="PRO_5012534140" description="alkaline phosphatase" evidence="5">
    <location>
        <begin position="21"/>
        <end position="669"/>
    </location>
</feature>
<keyword evidence="3" id="KW-0460">Magnesium</keyword>
<dbReference type="AlphaFoldDB" id="A0A238F8E5"/>
<accession>A0A238F8E5</accession>
<dbReference type="Pfam" id="PF00245">
    <property type="entry name" value="Alk_phosphatase"/>
    <property type="match status" value="1"/>
</dbReference>
<dbReference type="Proteomes" id="UP000198372">
    <property type="component" value="Unassembled WGS sequence"/>
</dbReference>
<dbReference type="GO" id="GO:0046872">
    <property type="term" value="F:metal ion binding"/>
    <property type="evidence" value="ECO:0007669"/>
    <property type="project" value="UniProtKB-KW"/>
</dbReference>
<feature type="active site" description="Phosphoserine intermediate" evidence="2">
    <location>
        <position position="225"/>
    </location>
</feature>
<gene>
    <name evidence="6" type="ORF">BQ2448_2059</name>
</gene>
<evidence type="ECO:0000256" key="5">
    <source>
        <dbReference type="SAM" id="SignalP"/>
    </source>
</evidence>
<feature type="binding site" evidence="3">
    <location>
        <position position="491"/>
    </location>
    <ligand>
        <name>Zn(2+)</name>
        <dbReference type="ChEBI" id="CHEBI:29105"/>
        <label>2</label>
    </ligand>
</feature>
<dbReference type="PANTHER" id="PTHR11596:SF72">
    <property type="entry name" value="ALKALINE PHOSPHATASE"/>
    <property type="match status" value="1"/>
</dbReference>
<protein>
    <recommendedName>
        <fullName evidence="1">alkaline phosphatase</fullName>
        <ecNumber evidence="1">3.1.3.1</ecNumber>
    </recommendedName>
</protein>
<dbReference type="Gene3D" id="3.40.720.10">
    <property type="entry name" value="Alkaline Phosphatase, subunit A"/>
    <property type="match status" value="1"/>
</dbReference>
<dbReference type="SUPFAM" id="SSF53649">
    <property type="entry name" value="Alkaline phosphatase-like"/>
    <property type="match status" value="1"/>
</dbReference>
<dbReference type="PRINTS" id="PR00113">
    <property type="entry name" value="ALKPHPHTASE"/>
</dbReference>
<dbReference type="STRING" id="269621.A0A238F8E5"/>
<comment type="similarity">
    <text evidence="4">Belongs to the alkaline phosphatase family.</text>
</comment>
<dbReference type="PANTHER" id="PTHR11596">
    <property type="entry name" value="ALKALINE PHOSPHATASE"/>
    <property type="match status" value="1"/>
</dbReference>
<feature type="binding site" evidence="3">
    <location>
        <position position="441"/>
    </location>
    <ligand>
        <name>Mg(2+)</name>
        <dbReference type="ChEBI" id="CHEBI:18420"/>
    </ligand>
</feature>
<feature type="binding site" evidence="3">
    <location>
        <position position="176"/>
    </location>
    <ligand>
        <name>Mg(2+)</name>
        <dbReference type="ChEBI" id="CHEBI:18420"/>
    </ligand>
</feature>
<evidence type="ECO:0000313" key="7">
    <source>
        <dbReference type="Proteomes" id="UP000198372"/>
    </source>
</evidence>
<feature type="binding site" evidence="3">
    <location>
        <position position="492"/>
    </location>
    <ligand>
        <name>Zn(2+)</name>
        <dbReference type="ChEBI" id="CHEBI:29105"/>
        <label>2</label>
    </ligand>
</feature>
<keyword evidence="7" id="KW-1185">Reference proteome</keyword>
<dbReference type="GO" id="GO:0004035">
    <property type="term" value="F:alkaline phosphatase activity"/>
    <property type="evidence" value="ECO:0007669"/>
    <property type="project" value="UniProtKB-EC"/>
</dbReference>
<feature type="binding site" evidence="3">
    <location>
        <position position="446"/>
    </location>
    <ligand>
        <name>Zn(2+)</name>
        <dbReference type="ChEBI" id="CHEBI:29105"/>
        <label>2</label>
    </ligand>
</feature>
<dbReference type="EC" id="3.1.3.1" evidence="1"/>
<evidence type="ECO:0000256" key="4">
    <source>
        <dbReference type="RuleBase" id="RU003946"/>
    </source>
</evidence>
<feature type="binding site" evidence="3">
    <location>
        <position position="286"/>
    </location>
    <ligand>
        <name>Mg(2+)</name>
        <dbReference type="ChEBI" id="CHEBI:18420"/>
    </ligand>
</feature>
<feature type="binding site" evidence="3">
    <location>
        <position position="176"/>
    </location>
    <ligand>
        <name>Zn(2+)</name>
        <dbReference type="ChEBI" id="CHEBI:29105"/>
        <label>2</label>
    </ligand>
</feature>